<reference evidence="1 3" key="1">
    <citation type="submission" date="2015-02" db="EMBL/GenBank/DDBJ databases">
        <title>Genome Sequencing of Rickettsiales.</title>
        <authorList>
            <person name="Daugherty S.C."/>
            <person name="Su Q."/>
            <person name="Abolude K."/>
            <person name="Beier-Sexton M."/>
            <person name="Carlyon J.A."/>
            <person name="Carter R."/>
            <person name="Day N.P."/>
            <person name="Dumler S.J."/>
            <person name="Dyachenko V."/>
            <person name="Godinez A."/>
            <person name="Kurtti T.J."/>
            <person name="Lichay M."/>
            <person name="Mullins K.E."/>
            <person name="Ott S."/>
            <person name="Pappas-Brown V."/>
            <person name="Paris D.H."/>
            <person name="Patel P."/>
            <person name="Richards A.L."/>
            <person name="Sadzewicz L."/>
            <person name="Sears K."/>
            <person name="Seidman D."/>
            <person name="Sengamalay N."/>
            <person name="Stenos J."/>
            <person name="Tallon L.J."/>
            <person name="Vincent G."/>
            <person name="Fraser C.M."/>
            <person name="Munderloh U."/>
            <person name="Dunning-Hotopp J.C."/>
        </authorList>
    </citation>
    <scope>NUCLEOTIDE SEQUENCE [LARGE SCALE GENOMIC DNA]</scope>
    <source>
        <strain evidence="1 3">Fuller</strain>
    </source>
</reference>
<dbReference type="EMBL" id="LANP01000007">
    <property type="protein sequence ID" value="KJV56646.1"/>
    <property type="molecule type" value="Genomic_DNA"/>
</dbReference>
<dbReference type="PATRIC" id="fig|1359168.3.peg.1158"/>
<gene>
    <name evidence="2" type="ORF">OCHUTO_0401</name>
    <name evidence="1" type="ORF">OCHUTO_1125</name>
</gene>
<name>A0A0F3MJ05_9RICK</name>
<dbReference type="Proteomes" id="UP000033616">
    <property type="component" value="Unassembled WGS sequence"/>
</dbReference>
<keyword evidence="3" id="KW-1185">Reference proteome</keyword>
<evidence type="ECO:0000313" key="1">
    <source>
        <dbReference type="EMBL" id="KJV54554.1"/>
    </source>
</evidence>
<dbReference type="EMBL" id="LANP01000043">
    <property type="protein sequence ID" value="KJV54554.1"/>
    <property type="molecule type" value="Genomic_DNA"/>
</dbReference>
<sequence length="36" mass="4216">MFEFDYARIRKVMLNLISNAIQCPSFSSIVFKYGLL</sequence>
<accession>A0A0F3MJ05</accession>
<dbReference type="AlphaFoldDB" id="A0A0F3MJ05"/>
<protein>
    <submittedName>
        <fullName evidence="1">Uncharacterized protein</fullName>
    </submittedName>
</protein>
<evidence type="ECO:0000313" key="2">
    <source>
        <dbReference type="EMBL" id="KJV56646.1"/>
    </source>
</evidence>
<organism evidence="1 3">
    <name type="scientific">Orientia chuto str. Dubai</name>
    <dbReference type="NCBI Taxonomy" id="1359168"/>
    <lineage>
        <taxon>Bacteria</taxon>
        <taxon>Pseudomonadati</taxon>
        <taxon>Pseudomonadota</taxon>
        <taxon>Alphaproteobacteria</taxon>
        <taxon>Rickettsiales</taxon>
        <taxon>Rickettsiaceae</taxon>
        <taxon>Rickettsieae</taxon>
        <taxon>Orientia</taxon>
    </lineage>
</organism>
<proteinExistence type="predicted"/>
<evidence type="ECO:0000313" key="3">
    <source>
        <dbReference type="Proteomes" id="UP000033616"/>
    </source>
</evidence>
<comment type="caution">
    <text evidence="1">The sequence shown here is derived from an EMBL/GenBank/DDBJ whole genome shotgun (WGS) entry which is preliminary data.</text>
</comment>